<evidence type="ECO:0000313" key="2">
    <source>
        <dbReference type="Proteomes" id="UP000585258"/>
    </source>
</evidence>
<gene>
    <name evidence="1" type="ORF">H7E68_19640</name>
</gene>
<dbReference type="RefSeq" id="WP_185165809.1">
    <property type="nucleotide sequence ID" value="NZ_JACKWY010000030.1"/>
</dbReference>
<accession>A0A7X0SID3</accession>
<organism evidence="1 2">
    <name type="scientific">Clostridium gasigenes</name>
    <dbReference type="NCBI Taxonomy" id="94869"/>
    <lineage>
        <taxon>Bacteria</taxon>
        <taxon>Bacillati</taxon>
        <taxon>Bacillota</taxon>
        <taxon>Clostridia</taxon>
        <taxon>Eubacteriales</taxon>
        <taxon>Clostridiaceae</taxon>
        <taxon>Clostridium</taxon>
    </lineage>
</organism>
<protein>
    <submittedName>
        <fullName evidence="1">Uncharacterized protein</fullName>
    </submittedName>
</protein>
<reference evidence="1 2" key="1">
    <citation type="submission" date="2020-08" db="EMBL/GenBank/DDBJ databases">
        <title>Clostridia isolated from Swiss meat.</title>
        <authorList>
            <person name="Wambui J."/>
            <person name="Stevens M.J.A."/>
            <person name="Stephan R."/>
        </authorList>
    </citation>
    <scope>NUCLEOTIDE SEQUENCE [LARGE SCALE GENOMIC DNA]</scope>
    <source>
        <strain evidence="1 2">CM001</strain>
    </source>
</reference>
<evidence type="ECO:0000313" key="1">
    <source>
        <dbReference type="EMBL" id="MBB6716888.1"/>
    </source>
</evidence>
<sequence>MSIRDIDLANLSNLSYLDIPPKLEWKFKKSGEISMKDFADHYLRPDIMKDEFDLSNIQDQAKIAALKECQTGAYKDFKIVDYQNNNGGDGFVGFAIETTPGNVIISSRGSEAPDLEKPDLDTKMEDWTDNLKTTIMQETNQQKEAKEFINRVGLMERDGEKYK</sequence>
<dbReference type="AlphaFoldDB" id="A0A7X0SID3"/>
<comment type="caution">
    <text evidence="1">The sequence shown here is derived from an EMBL/GenBank/DDBJ whole genome shotgun (WGS) entry which is preliminary data.</text>
</comment>
<name>A0A7X0SID3_9CLOT</name>
<dbReference type="EMBL" id="JACKWY010000030">
    <property type="protein sequence ID" value="MBB6716888.1"/>
    <property type="molecule type" value="Genomic_DNA"/>
</dbReference>
<proteinExistence type="predicted"/>
<dbReference type="Proteomes" id="UP000585258">
    <property type="component" value="Unassembled WGS sequence"/>
</dbReference>